<accession>A0ACB8ECI7</accession>
<gene>
    <name evidence="1" type="ORF">K3G42_002486</name>
</gene>
<evidence type="ECO:0000313" key="1">
    <source>
        <dbReference type="EMBL" id="KAH7990101.1"/>
    </source>
</evidence>
<keyword evidence="2" id="KW-1185">Reference proteome</keyword>
<evidence type="ECO:0000313" key="2">
    <source>
        <dbReference type="Proteomes" id="UP000827872"/>
    </source>
</evidence>
<name>A0ACB8ECI7_9SAUR</name>
<sequence>MTYRGSHEGGITKPYTCGVCGKGFSRPDHLSCHVKHVHSPQRPFKCQTCTAAFAHQRQAGRTHMVAK</sequence>
<reference evidence="1" key="1">
    <citation type="submission" date="2021-08" db="EMBL/GenBank/DDBJ databases">
        <title>The first chromosome-level gecko genome reveals the dynamic sex chromosomes of Neotropical dwarf geckos (Sphaerodactylidae: Sphaerodactylus).</title>
        <authorList>
            <person name="Pinto B.J."/>
            <person name="Keating S.E."/>
            <person name="Gamble T."/>
        </authorList>
    </citation>
    <scope>NUCLEOTIDE SEQUENCE</scope>
    <source>
        <strain evidence="1">TG3544</strain>
    </source>
</reference>
<proteinExistence type="predicted"/>
<dbReference type="Proteomes" id="UP000827872">
    <property type="component" value="Linkage Group LG16"/>
</dbReference>
<dbReference type="EMBL" id="CM037629">
    <property type="protein sequence ID" value="KAH7990101.1"/>
    <property type="molecule type" value="Genomic_DNA"/>
</dbReference>
<protein>
    <submittedName>
        <fullName evidence="1">Uncharacterized protein</fullName>
    </submittedName>
</protein>
<organism evidence="1 2">
    <name type="scientific">Sphaerodactylus townsendi</name>
    <dbReference type="NCBI Taxonomy" id="933632"/>
    <lineage>
        <taxon>Eukaryota</taxon>
        <taxon>Metazoa</taxon>
        <taxon>Chordata</taxon>
        <taxon>Craniata</taxon>
        <taxon>Vertebrata</taxon>
        <taxon>Euteleostomi</taxon>
        <taxon>Lepidosauria</taxon>
        <taxon>Squamata</taxon>
        <taxon>Bifurcata</taxon>
        <taxon>Gekkota</taxon>
        <taxon>Sphaerodactylidae</taxon>
        <taxon>Sphaerodactylus</taxon>
    </lineage>
</organism>
<comment type="caution">
    <text evidence="1">The sequence shown here is derived from an EMBL/GenBank/DDBJ whole genome shotgun (WGS) entry which is preliminary data.</text>
</comment>